<reference evidence="1 2" key="1">
    <citation type="submission" date="2018-12" db="EMBL/GenBank/DDBJ databases">
        <authorList>
            <consortium name="Pathogen Informatics"/>
        </authorList>
    </citation>
    <scope>NUCLEOTIDE SEQUENCE [LARGE SCALE GENOMIC DNA]</scope>
    <source>
        <strain evidence="1 2">NCTC8284</strain>
    </source>
</reference>
<dbReference type="GO" id="GO:0016773">
    <property type="term" value="F:phosphotransferase activity, alcohol group as acceptor"/>
    <property type="evidence" value="ECO:0007669"/>
    <property type="project" value="InterPro"/>
</dbReference>
<name>A0A3S4W4K8_9PAST</name>
<dbReference type="EMBL" id="LR134405">
    <property type="protein sequence ID" value="VEH68537.1"/>
    <property type="molecule type" value="Genomic_DNA"/>
</dbReference>
<dbReference type="GO" id="GO:0005524">
    <property type="term" value="F:ATP binding"/>
    <property type="evidence" value="ECO:0007669"/>
    <property type="project" value="InterPro"/>
</dbReference>
<organism evidence="1 2">
    <name type="scientific">Rodentibacter pneumotropicus</name>
    <dbReference type="NCBI Taxonomy" id="758"/>
    <lineage>
        <taxon>Bacteria</taxon>
        <taxon>Pseudomonadati</taxon>
        <taxon>Pseudomonadota</taxon>
        <taxon>Gammaproteobacteria</taxon>
        <taxon>Pasteurellales</taxon>
        <taxon>Pasteurellaceae</taxon>
        <taxon>Rodentibacter</taxon>
    </lineage>
</organism>
<accession>A0A3S4W4K8</accession>
<dbReference type="KEGG" id="rpne:NCTC8284_03772"/>
<dbReference type="GO" id="GO:0006040">
    <property type="term" value="P:amino sugar metabolic process"/>
    <property type="evidence" value="ECO:0007669"/>
    <property type="project" value="InterPro"/>
</dbReference>
<dbReference type="InterPro" id="IPR043129">
    <property type="entry name" value="ATPase_NBD"/>
</dbReference>
<dbReference type="GO" id="GO:0009254">
    <property type="term" value="P:peptidoglycan turnover"/>
    <property type="evidence" value="ECO:0007669"/>
    <property type="project" value="InterPro"/>
</dbReference>
<dbReference type="Proteomes" id="UP000278733">
    <property type="component" value="Chromosome"/>
</dbReference>
<dbReference type="EC" id="2.7.1.170" evidence="1"/>
<evidence type="ECO:0000313" key="2">
    <source>
        <dbReference type="Proteomes" id="UP000278733"/>
    </source>
</evidence>
<evidence type="ECO:0000313" key="1">
    <source>
        <dbReference type="EMBL" id="VEH68537.1"/>
    </source>
</evidence>
<protein>
    <submittedName>
        <fullName evidence="1">Anhydro-N-acetylmuramic acid kinase</fullName>
        <ecNumber evidence="1">2.7.1.170</ecNumber>
    </submittedName>
</protein>
<dbReference type="Pfam" id="PF03702">
    <property type="entry name" value="AnmK"/>
    <property type="match status" value="1"/>
</dbReference>
<dbReference type="STRING" id="758.GCA_000730685_02089"/>
<proteinExistence type="predicted"/>
<keyword evidence="1" id="KW-0418">Kinase</keyword>
<dbReference type="SUPFAM" id="SSF53067">
    <property type="entry name" value="Actin-like ATPase domain"/>
    <property type="match status" value="1"/>
</dbReference>
<sequence>MEFTVSSIAASLNSIDTTLPKRLLVCGGGAKNKFIMQRLANSLPNWEIYTTNEFGMDADYVEAAAFAWLAYRRMNHQTGNLPDVTGAQRAVGLGAIFRCLK</sequence>
<dbReference type="InterPro" id="IPR005338">
    <property type="entry name" value="Anhydro_N_Ac-Mur_kinase"/>
</dbReference>
<dbReference type="Gene3D" id="3.30.420.40">
    <property type="match status" value="2"/>
</dbReference>
<dbReference type="GO" id="GO:0016301">
    <property type="term" value="F:kinase activity"/>
    <property type="evidence" value="ECO:0007669"/>
    <property type="project" value="UniProtKB-KW"/>
</dbReference>
<dbReference type="AlphaFoldDB" id="A0A3S4W4K8"/>
<dbReference type="PANTHER" id="PTHR30605:SF0">
    <property type="entry name" value="ANHYDRO-N-ACETYLMURAMIC ACID KINASE"/>
    <property type="match status" value="1"/>
</dbReference>
<dbReference type="PANTHER" id="PTHR30605">
    <property type="entry name" value="ANHYDRO-N-ACETYLMURAMIC ACID KINASE"/>
    <property type="match status" value="1"/>
</dbReference>
<gene>
    <name evidence="1" type="primary">anmK_1</name>
    <name evidence="1" type="ORF">NCTC8284_03772</name>
</gene>
<keyword evidence="1" id="KW-0808">Transferase</keyword>